<proteinExistence type="predicted"/>
<evidence type="ECO:0000259" key="3">
    <source>
        <dbReference type="Pfam" id="PF05170"/>
    </source>
</evidence>
<feature type="compositionally biased region" description="Basic and acidic residues" evidence="1">
    <location>
        <begin position="878"/>
        <end position="890"/>
    </location>
</feature>
<dbReference type="eggNOG" id="COG2911">
    <property type="taxonomic scope" value="Bacteria"/>
</dbReference>
<dbReference type="EMBL" id="CP001101">
    <property type="protein sequence ID" value="ACE04146.1"/>
    <property type="molecule type" value="Genomic_DNA"/>
</dbReference>
<evidence type="ECO:0000256" key="1">
    <source>
        <dbReference type="SAM" id="MobiDB-lite"/>
    </source>
</evidence>
<keyword evidence="2" id="KW-0812">Transmembrane</keyword>
<organism evidence="4">
    <name type="scientific">Chlorobium phaeobacteroides (strain BS1)</name>
    <dbReference type="NCBI Taxonomy" id="331678"/>
    <lineage>
        <taxon>Bacteria</taxon>
        <taxon>Pseudomonadati</taxon>
        <taxon>Chlorobiota</taxon>
        <taxon>Chlorobiia</taxon>
        <taxon>Chlorobiales</taxon>
        <taxon>Chlorobiaceae</taxon>
        <taxon>Chlorobium/Pelodictyon group</taxon>
        <taxon>Chlorobium</taxon>
    </lineage>
</organism>
<feature type="transmembrane region" description="Helical" evidence="2">
    <location>
        <begin position="7"/>
        <end position="26"/>
    </location>
</feature>
<dbReference type="GO" id="GO:0005886">
    <property type="term" value="C:plasma membrane"/>
    <property type="evidence" value="ECO:0007669"/>
    <property type="project" value="TreeGrafter"/>
</dbReference>
<name>B3EQW5_CHLPB</name>
<feature type="domain" description="AsmA" evidence="3">
    <location>
        <begin position="7"/>
        <end position="236"/>
    </location>
</feature>
<dbReference type="OrthoDB" id="596403at2"/>
<protein>
    <recommendedName>
        <fullName evidence="3">AsmA domain-containing protein</fullName>
    </recommendedName>
</protein>
<dbReference type="InterPro" id="IPR007844">
    <property type="entry name" value="AsmA"/>
</dbReference>
<dbReference type="AlphaFoldDB" id="B3EQW5"/>
<evidence type="ECO:0000256" key="2">
    <source>
        <dbReference type="SAM" id="Phobius"/>
    </source>
</evidence>
<dbReference type="STRING" id="331678.Cphamn1_1214"/>
<dbReference type="KEGG" id="cpb:Cphamn1_1214"/>
<feature type="compositionally biased region" description="Polar residues" evidence="1">
    <location>
        <begin position="898"/>
        <end position="914"/>
    </location>
</feature>
<dbReference type="InterPro" id="IPR052894">
    <property type="entry name" value="AsmA-related"/>
</dbReference>
<accession>B3EQW5</accession>
<gene>
    <name evidence="4" type="ordered locus">Cphamn1_1214</name>
</gene>
<keyword evidence="2" id="KW-1133">Transmembrane helix</keyword>
<dbReference type="PANTHER" id="PTHR30441">
    <property type="entry name" value="DUF748 DOMAIN-CONTAINING PROTEIN"/>
    <property type="match status" value="1"/>
</dbReference>
<sequence>MSKFLKYFLLILVLVMTSGFIVLQVLKPRLNGFIKQALNSAVDANVDYGDADISIFQAFPAVSLSCKDLQVLDKNVSGMDILATAEKFSVAFDPFSVFSGELKIASLRVDRPMIHIRIDSAGRNNWDVFPPADPSKSSQELSGLNLLFRDFKIKDGYIVFYDSKKNNSFLVQGFNYEMKGRLGGRSSTLRTSSVMDSLSVTIGGMSLLDKTRASFTAEIAADLENRKFQLKDNRLALNEMGIVLDGTVSLLDDAVNTDLDFRADNIELKELLSLLPVLYENNYKKLDARGGVRFAGHVKGLYRKEQLPAFELALDVSDGSFGYEGVPVRAEEISFSSSVTNPGGDADKTLLSVPELTLRINGKPVVMKLDVKTPVSDPYIDAAINGSLNLSDFQKIYPAKDLQLSGELRSNVVVKGNLSAFNAGVTGLKRTEAYGSIMAKGVKISSEKFTPDIAISSAQLNLSPGYINLVDLQSRAGKSDFSSSGRLENYIAFILKKGDLRGSLNVRSGFVQLDEFRNLEEQQQPLLLPSHVSLRLDGIFNRVVFGDMQFDGVKGLLVLDDEKLDFRDISAESFGGKVTINGYYSTKEGITDTDFSITAAEMNVVRSYKAIKLLETVAPVAGYAKGDVSADISMSSRLDTNFKPVLETLTGKGRVGTKGLVIEEFPPIKKLALLLDVQALDTLRIPETAIDFAIDNGLVTTEPFSFSVNDITVNGSGVTGFDKTLDWKIGLQIPKKYIGQAGITTISGLLQKLSLDNKGFSLPDTVLVDAALRGSVTSPQIGLDVGRTAERMVSRIKERVTEKISEEIRDRLLPGSGGDSTDVDSGSVTDLLKKGAEEILFKNKQQPAEDSAAEEGRGKTKTGLPAIIGNILAPQEKPGVEQLKEVDAEKSPGGVEDSSGSEQPQDSTSQSGSGENPAGARTILDLVR</sequence>
<evidence type="ECO:0000313" key="4">
    <source>
        <dbReference type="EMBL" id="ACE04146.1"/>
    </source>
</evidence>
<reference evidence="4" key="1">
    <citation type="submission" date="2008-06" db="EMBL/GenBank/DDBJ databases">
        <title>Complete sequence of Chlorobium phaeobacteroides BS1.</title>
        <authorList>
            <consortium name="US DOE Joint Genome Institute"/>
            <person name="Lucas S."/>
            <person name="Copeland A."/>
            <person name="Lapidus A."/>
            <person name="Glavina del Rio T."/>
            <person name="Dalin E."/>
            <person name="Tice H."/>
            <person name="Bruce D."/>
            <person name="Goodwin L."/>
            <person name="Pitluck S."/>
            <person name="Schmutz J."/>
            <person name="Larimer F."/>
            <person name="Land M."/>
            <person name="Hauser L."/>
            <person name="Kyrpides N."/>
            <person name="Ovchinnikova G."/>
            <person name="Li T."/>
            <person name="Liu Z."/>
            <person name="Zhao F."/>
            <person name="Overmann J."/>
            <person name="Bryant D.A."/>
            <person name="Richardson P."/>
        </authorList>
    </citation>
    <scope>NUCLEOTIDE SEQUENCE [LARGE SCALE GENOMIC DNA]</scope>
    <source>
        <strain evidence="4">BS1</strain>
    </source>
</reference>
<dbReference type="PANTHER" id="PTHR30441:SF8">
    <property type="entry name" value="DUF748 DOMAIN-CONTAINING PROTEIN"/>
    <property type="match status" value="1"/>
</dbReference>
<feature type="region of interest" description="Disordered" evidence="1">
    <location>
        <begin position="840"/>
        <end position="928"/>
    </location>
</feature>
<keyword evidence="2" id="KW-0472">Membrane</keyword>
<dbReference type="GO" id="GO:0090313">
    <property type="term" value="P:regulation of protein targeting to membrane"/>
    <property type="evidence" value="ECO:0007669"/>
    <property type="project" value="TreeGrafter"/>
</dbReference>
<dbReference type="Pfam" id="PF05170">
    <property type="entry name" value="AsmA"/>
    <property type="match status" value="1"/>
</dbReference>
<dbReference type="HOGENOM" id="CLU_011472_0_0_10"/>